<dbReference type="SUPFAM" id="SSF52540">
    <property type="entry name" value="P-loop containing nucleoside triphosphate hydrolases"/>
    <property type="match status" value="1"/>
</dbReference>
<keyword evidence="6" id="KW-1185">Reference proteome</keyword>
<evidence type="ECO:0000313" key="6">
    <source>
        <dbReference type="Proteomes" id="UP001333818"/>
    </source>
</evidence>
<dbReference type="InterPro" id="IPR002716">
    <property type="entry name" value="PIN_dom"/>
</dbReference>
<keyword evidence="2" id="KW-0067">ATP-binding</keyword>
<dbReference type="FunFam" id="3.40.50.300:FF:000013">
    <property type="entry name" value="PhoH family ATPase"/>
    <property type="match status" value="1"/>
</dbReference>
<reference evidence="5" key="1">
    <citation type="submission" date="2024-01" db="EMBL/GenBank/DDBJ databases">
        <title>Bank of Algae and Cyanobacteria of the Azores (BACA) strain genomes.</title>
        <authorList>
            <person name="Luz R."/>
            <person name="Cordeiro R."/>
            <person name="Fonseca A."/>
            <person name="Goncalves V."/>
        </authorList>
    </citation>
    <scope>NUCLEOTIDE SEQUENCE</scope>
    <source>
        <strain evidence="5">BACA0141</strain>
    </source>
</reference>
<dbReference type="Pfam" id="PF13638">
    <property type="entry name" value="PIN_4"/>
    <property type="match status" value="1"/>
</dbReference>
<gene>
    <name evidence="5" type="ORF">V2H45_03435</name>
</gene>
<dbReference type="Pfam" id="PF02562">
    <property type="entry name" value="PhoH"/>
    <property type="match status" value="1"/>
</dbReference>
<dbReference type="SUPFAM" id="SSF88723">
    <property type="entry name" value="PIN domain-like"/>
    <property type="match status" value="1"/>
</dbReference>
<dbReference type="RefSeq" id="WP_330482220.1">
    <property type="nucleotide sequence ID" value="NZ_JAZBJZ010000008.1"/>
</dbReference>
<dbReference type="Proteomes" id="UP001333818">
    <property type="component" value="Unassembled WGS sequence"/>
</dbReference>
<dbReference type="GO" id="GO:0005524">
    <property type="term" value="F:ATP binding"/>
    <property type="evidence" value="ECO:0007669"/>
    <property type="project" value="UniProtKB-KW"/>
</dbReference>
<proteinExistence type="inferred from homology"/>
<dbReference type="PANTHER" id="PTHR30473">
    <property type="entry name" value="PROTEIN PHOH"/>
    <property type="match status" value="1"/>
</dbReference>
<accession>A0AAW9PTT4</accession>
<dbReference type="Gene3D" id="3.40.50.1010">
    <property type="entry name" value="5'-nuclease"/>
    <property type="match status" value="1"/>
</dbReference>
<protein>
    <submittedName>
        <fullName evidence="5">PhoH family protein</fullName>
    </submittedName>
</protein>
<sequence length="441" mass="49206">MKKVFVLDTNVLLHDPNAMWQFEDNDVVLPITVIEELDRFKKQPEMTGRNARQASRNLDALRQKGHLTDGVTLEKGGLLRVALCQRQTLQELPAELERDSGDNAILAVALELKHQCQCPVIVVSKDTNLRIKADALGLTAEDYENDKVDVDELYTGTVEVLLTSDRIDQLYKQGSISLEQEFFPNQALTLVDEANPSHTALAIFDGITKQIVPLSKLASSEVSHIRARNREQKFALELLLRDAISLVTLVGQAGTGKTLLAIAAGLTKVADDRDYTRLLISRPVVPMGKDLGYLPGDVNEKLTPWMQPLYDNFDLIFGAQDAVNKFAHRRKGYEELIQHGLLQIEPLTYIRGRTIPKQFFIVDEAQNLTPHEVKTILTRAGEDTKIVLTGDINQIDNPYVDASSNGLTYVIERFKQDPIAGHITLVKGERSKLAERAVALL</sequence>
<dbReference type="CDD" id="cd09883">
    <property type="entry name" value="PIN_VapC_PhoHL-ATPase"/>
    <property type="match status" value="1"/>
</dbReference>
<evidence type="ECO:0000256" key="3">
    <source>
        <dbReference type="ARBA" id="ARBA00046345"/>
    </source>
</evidence>
<comment type="similarity">
    <text evidence="3">In the N-terminal section; belongs to the PINc/VapC protein family.</text>
</comment>
<dbReference type="Gene3D" id="3.40.50.300">
    <property type="entry name" value="P-loop containing nucleotide triphosphate hydrolases"/>
    <property type="match status" value="1"/>
</dbReference>
<comment type="caution">
    <text evidence="5">The sequence shown here is derived from an EMBL/GenBank/DDBJ whole genome shotgun (WGS) entry which is preliminary data.</text>
</comment>
<dbReference type="InterPro" id="IPR029060">
    <property type="entry name" value="PIN-like_dom_sf"/>
</dbReference>
<dbReference type="InterPro" id="IPR003714">
    <property type="entry name" value="PhoH"/>
</dbReference>
<evidence type="ECO:0000256" key="1">
    <source>
        <dbReference type="ARBA" id="ARBA00022741"/>
    </source>
</evidence>
<keyword evidence="1" id="KW-0547">Nucleotide-binding</keyword>
<evidence type="ECO:0000313" key="5">
    <source>
        <dbReference type="EMBL" id="MEE3715796.1"/>
    </source>
</evidence>
<organism evidence="5 6">
    <name type="scientific">Tumidithrix elongata BACA0141</name>
    <dbReference type="NCBI Taxonomy" id="2716417"/>
    <lineage>
        <taxon>Bacteria</taxon>
        <taxon>Bacillati</taxon>
        <taxon>Cyanobacteriota</taxon>
        <taxon>Cyanophyceae</taxon>
        <taxon>Pseudanabaenales</taxon>
        <taxon>Pseudanabaenaceae</taxon>
        <taxon>Tumidithrix</taxon>
        <taxon>Tumidithrix elongata</taxon>
    </lineage>
</organism>
<dbReference type="InterPro" id="IPR027417">
    <property type="entry name" value="P-loop_NTPase"/>
</dbReference>
<dbReference type="PANTHER" id="PTHR30473:SF2">
    <property type="entry name" value="PIN DOMAIN-CONTAINING PROTEIN"/>
    <property type="match status" value="1"/>
</dbReference>
<dbReference type="EMBL" id="JAZBJZ010000008">
    <property type="protein sequence ID" value="MEE3715796.1"/>
    <property type="molecule type" value="Genomic_DNA"/>
</dbReference>
<dbReference type="AlphaFoldDB" id="A0AAW9PTT4"/>
<feature type="domain" description="PIN" evidence="4">
    <location>
        <begin position="3"/>
        <end position="131"/>
    </location>
</feature>
<name>A0AAW9PTT4_9CYAN</name>
<dbReference type="SMART" id="SM00670">
    <property type="entry name" value="PINc"/>
    <property type="match status" value="1"/>
</dbReference>
<evidence type="ECO:0000256" key="2">
    <source>
        <dbReference type="ARBA" id="ARBA00022840"/>
    </source>
</evidence>
<evidence type="ECO:0000259" key="4">
    <source>
        <dbReference type="SMART" id="SM00670"/>
    </source>
</evidence>
<dbReference type="InterPro" id="IPR051451">
    <property type="entry name" value="PhoH2-like"/>
</dbReference>
<dbReference type="GO" id="GO:0005829">
    <property type="term" value="C:cytosol"/>
    <property type="evidence" value="ECO:0007669"/>
    <property type="project" value="TreeGrafter"/>
</dbReference>